<reference evidence="3" key="1">
    <citation type="journal article" date="2019" name="Int. J. Syst. Evol. Microbiol.">
        <title>The Global Catalogue of Microorganisms (GCM) 10K type strain sequencing project: providing services to taxonomists for standard genome sequencing and annotation.</title>
        <authorList>
            <consortium name="The Broad Institute Genomics Platform"/>
            <consortium name="The Broad Institute Genome Sequencing Center for Infectious Disease"/>
            <person name="Wu L."/>
            <person name="Ma J."/>
        </authorList>
    </citation>
    <scope>NUCLEOTIDE SEQUENCE [LARGE SCALE GENOMIC DNA]</scope>
    <source>
        <strain evidence="3">JCM 11590</strain>
    </source>
</reference>
<feature type="compositionally biased region" description="Pro residues" evidence="1">
    <location>
        <begin position="50"/>
        <end position="63"/>
    </location>
</feature>
<evidence type="ECO:0008006" key="4">
    <source>
        <dbReference type="Google" id="ProtNLM"/>
    </source>
</evidence>
<gene>
    <name evidence="2" type="ORF">GCM10009083_00020</name>
</gene>
<protein>
    <recommendedName>
        <fullName evidence="4">Energy transducer TonB</fullName>
    </recommendedName>
</protein>
<organism evidence="2 3">
    <name type="scientific">Halopseudomonas pertucinogena</name>
    <dbReference type="NCBI Taxonomy" id="86175"/>
    <lineage>
        <taxon>Bacteria</taxon>
        <taxon>Pseudomonadati</taxon>
        <taxon>Pseudomonadota</taxon>
        <taxon>Gammaproteobacteria</taxon>
        <taxon>Pseudomonadales</taxon>
        <taxon>Pseudomonadaceae</taxon>
        <taxon>Halopseudomonas</taxon>
    </lineage>
</organism>
<feature type="region of interest" description="Disordered" evidence="1">
    <location>
        <begin position="33"/>
        <end position="113"/>
    </location>
</feature>
<feature type="compositionally biased region" description="Low complexity" evidence="1">
    <location>
        <begin position="76"/>
        <end position="85"/>
    </location>
</feature>
<proteinExistence type="predicted"/>
<evidence type="ECO:0000313" key="3">
    <source>
        <dbReference type="Proteomes" id="UP000633263"/>
    </source>
</evidence>
<sequence>MLESTRLEYLAAMGVVGWVPREPLALAAFRMPPDMPEAEPETEEIVSPQPRQPAPAAVAPPAPQTASGNRPQTAVARIRASISARNDGPSRPAPVAPAGETASTAPVGTDEPREPISPFYLQLWLAGPCALLVEAHEPGLESASPELALLNDILRAVELPPVSRPLADFQWPLNRNPQLDRSAPAASLALNVFMQGRLEGRQVVSIGCFGRSPQLLAGPEQAAGQGIPEGEQVLEGLAPVWFAPGLGELMAQPQRKAPLWKQLQRIMRRWQAEQ</sequence>
<dbReference type="Proteomes" id="UP000633263">
    <property type="component" value="Unassembled WGS sequence"/>
</dbReference>
<accession>A0ABQ2CG26</accession>
<name>A0ABQ2CG26_9GAMM</name>
<dbReference type="RefSeq" id="WP_188634570.1">
    <property type="nucleotide sequence ID" value="NZ_BMNN01000001.1"/>
</dbReference>
<dbReference type="EMBL" id="BMNN01000001">
    <property type="protein sequence ID" value="GGI87685.1"/>
    <property type="molecule type" value="Genomic_DNA"/>
</dbReference>
<keyword evidence="3" id="KW-1185">Reference proteome</keyword>
<comment type="caution">
    <text evidence="2">The sequence shown here is derived from an EMBL/GenBank/DDBJ whole genome shotgun (WGS) entry which is preliminary data.</text>
</comment>
<evidence type="ECO:0000256" key="1">
    <source>
        <dbReference type="SAM" id="MobiDB-lite"/>
    </source>
</evidence>
<evidence type="ECO:0000313" key="2">
    <source>
        <dbReference type="EMBL" id="GGI87685.1"/>
    </source>
</evidence>